<sequence>MLPSEKNKSNGILIFAVIGLLVAGGVFAFTFVTTQKAKTPYPNANLKLKVPVVPPRSSLTPLFVPSATPAAPSSLPTPSATPPNPS</sequence>
<proteinExistence type="predicted"/>
<feature type="transmembrane region" description="Helical" evidence="2">
    <location>
        <begin position="12"/>
        <end position="32"/>
    </location>
</feature>
<evidence type="ECO:0000313" key="3">
    <source>
        <dbReference type="EMBL" id="KKS87208.1"/>
    </source>
</evidence>
<organism evidence="3 4">
    <name type="scientific">Candidatus Gottesmanbacteria bacterium GW2011_GWB1_43_11</name>
    <dbReference type="NCBI Taxonomy" id="1618446"/>
    <lineage>
        <taxon>Bacteria</taxon>
        <taxon>Candidatus Gottesmaniibacteriota</taxon>
    </lineage>
</organism>
<feature type="region of interest" description="Disordered" evidence="1">
    <location>
        <begin position="64"/>
        <end position="86"/>
    </location>
</feature>
<keyword evidence="2" id="KW-0472">Membrane</keyword>
<dbReference type="AlphaFoldDB" id="A0A0G1FK18"/>
<evidence type="ECO:0000256" key="2">
    <source>
        <dbReference type="SAM" id="Phobius"/>
    </source>
</evidence>
<evidence type="ECO:0000256" key="1">
    <source>
        <dbReference type="SAM" id="MobiDB-lite"/>
    </source>
</evidence>
<gene>
    <name evidence="3" type="ORF">UV61_C0003G0061</name>
</gene>
<dbReference type="Proteomes" id="UP000034050">
    <property type="component" value="Unassembled WGS sequence"/>
</dbReference>
<dbReference type="EMBL" id="LCFD01000003">
    <property type="protein sequence ID" value="KKS87208.1"/>
    <property type="molecule type" value="Genomic_DNA"/>
</dbReference>
<name>A0A0G1FK18_9BACT</name>
<evidence type="ECO:0000313" key="4">
    <source>
        <dbReference type="Proteomes" id="UP000034050"/>
    </source>
</evidence>
<accession>A0A0G1FK18</accession>
<comment type="caution">
    <text evidence="3">The sequence shown here is derived from an EMBL/GenBank/DDBJ whole genome shotgun (WGS) entry which is preliminary data.</text>
</comment>
<reference evidence="3 4" key="1">
    <citation type="journal article" date="2015" name="Nature">
        <title>rRNA introns, odd ribosomes, and small enigmatic genomes across a large radiation of phyla.</title>
        <authorList>
            <person name="Brown C.T."/>
            <person name="Hug L.A."/>
            <person name="Thomas B.C."/>
            <person name="Sharon I."/>
            <person name="Castelle C.J."/>
            <person name="Singh A."/>
            <person name="Wilkins M.J."/>
            <person name="Williams K.H."/>
            <person name="Banfield J.F."/>
        </authorList>
    </citation>
    <scope>NUCLEOTIDE SEQUENCE [LARGE SCALE GENOMIC DNA]</scope>
</reference>
<keyword evidence="2" id="KW-0812">Transmembrane</keyword>
<dbReference type="STRING" id="1618446.UV61_C0003G0061"/>
<keyword evidence="2" id="KW-1133">Transmembrane helix</keyword>
<feature type="compositionally biased region" description="Low complexity" evidence="1">
    <location>
        <begin position="65"/>
        <end position="78"/>
    </location>
</feature>
<protein>
    <submittedName>
        <fullName evidence="3">Uncharacterized protein</fullName>
    </submittedName>
</protein>